<feature type="domain" description="Carboxyltransferase" evidence="4">
    <location>
        <begin position="25"/>
        <end position="320"/>
    </location>
</feature>
<dbReference type="InterPro" id="IPR029000">
    <property type="entry name" value="Cyclophilin-like_dom_sf"/>
</dbReference>
<evidence type="ECO:0000313" key="5">
    <source>
        <dbReference type="EMBL" id="GAL36208.1"/>
    </source>
</evidence>
<accession>A0A090TAA5</accession>
<dbReference type="EMBL" id="BBMT01000009">
    <property type="protein sequence ID" value="GAL36208.1"/>
    <property type="molecule type" value="Genomic_DNA"/>
</dbReference>
<keyword evidence="6" id="KW-1185">Reference proteome</keyword>
<dbReference type="PANTHER" id="PTHR43309">
    <property type="entry name" value="5-OXOPROLINASE SUBUNIT C"/>
    <property type="match status" value="1"/>
</dbReference>
<dbReference type="AlphaFoldDB" id="A0A090TAA5"/>
<reference evidence="5 6" key="1">
    <citation type="submission" date="2014-09" db="EMBL/GenBank/DDBJ databases">
        <title>Vibrio maritimus JCM 19240. (C210) whole genome shotgun sequence.</title>
        <authorList>
            <person name="Sawabe T."/>
            <person name="Meirelles P."/>
            <person name="Nakanishi M."/>
            <person name="Sayaka M."/>
            <person name="Hattori M."/>
            <person name="Ohkuma M."/>
        </authorList>
    </citation>
    <scope>NUCLEOTIDE SEQUENCE [LARGE SCALE GENOMIC DNA]</scope>
    <source>
        <strain evidence="5 6">JCM 19240</strain>
    </source>
</reference>
<dbReference type="GO" id="GO:0004039">
    <property type="term" value="F:allophanate hydrolase activity"/>
    <property type="evidence" value="ECO:0007669"/>
    <property type="project" value="UniProtKB-EC"/>
</dbReference>
<dbReference type="OrthoDB" id="9768696at2"/>
<organism evidence="5 6">
    <name type="scientific">Vibrio maritimus</name>
    <dbReference type="NCBI Taxonomy" id="990268"/>
    <lineage>
        <taxon>Bacteria</taxon>
        <taxon>Pseudomonadati</taxon>
        <taxon>Pseudomonadota</taxon>
        <taxon>Gammaproteobacteria</taxon>
        <taxon>Vibrionales</taxon>
        <taxon>Vibrionaceae</taxon>
        <taxon>Vibrio</taxon>
    </lineage>
</organism>
<sequence>MSALVVINAGHHVTTQDLGRPNASHYGLTQGGAADWHAHCWGQKLLGNPMTATSLEIVLGRVRFRANQELAMVLTGADCLAEIYSPQNIVTEHVQSWRPFSLKRNQELHLKVPRSGCRSYLSVSGGFAIEPFLGSTSTVERDGVGGLNPGQPLACGDSLAVNPNLSGDLSDLWLQNPQPIPRSAIPNYAGVRTLHLLPCFQFQQFDTALREVLLNQIYTVSAQSNRMGIRLKSNDSETALLTQALPSLISEGILSGSVQIPPDGNPIIMLSDHQTLGGYQKLGVVAFRDLAKAAQLRPGEQLRFKLSTLPLERLKQQAFYRYFDL</sequence>
<reference evidence="5 6" key="2">
    <citation type="submission" date="2014-09" db="EMBL/GenBank/DDBJ databases">
        <authorList>
            <consortium name="NBRP consortium"/>
            <person name="Sawabe T."/>
            <person name="Meirelles P."/>
            <person name="Nakanishi M."/>
            <person name="Sayaka M."/>
            <person name="Hattori M."/>
            <person name="Ohkuma M."/>
        </authorList>
    </citation>
    <scope>NUCLEOTIDE SEQUENCE [LARGE SCALE GENOMIC DNA]</scope>
    <source>
        <strain evidence="5 6">JCM 19240</strain>
    </source>
</reference>
<evidence type="ECO:0000256" key="2">
    <source>
        <dbReference type="ARBA" id="ARBA00022801"/>
    </source>
</evidence>
<keyword evidence="2 5" id="KW-0378">Hydrolase</keyword>
<name>A0A090TAA5_9VIBR</name>
<evidence type="ECO:0000256" key="1">
    <source>
        <dbReference type="ARBA" id="ARBA00022741"/>
    </source>
</evidence>
<keyword evidence="3" id="KW-0067">ATP-binding</keyword>
<comment type="caution">
    <text evidence="5">The sequence shown here is derived from an EMBL/GenBank/DDBJ whole genome shotgun (WGS) entry which is preliminary data.</text>
</comment>
<gene>
    <name evidence="5" type="ORF">JCM19240_1650</name>
</gene>
<dbReference type="InterPro" id="IPR003778">
    <property type="entry name" value="CT_A_B"/>
</dbReference>
<proteinExistence type="predicted"/>
<evidence type="ECO:0000256" key="3">
    <source>
        <dbReference type="ARBA" id="ARBA00022840"/>
    </source>
</evidence>
<dbReference type="Gene3D" id="2.40.100.10">
    <property type="entry name" value="Cyclophilin-like"/>
    <property type="match status" value="1"/>
</dbReference>
<dbReference type="SUPFAM" id="SSF50891">
    <property type="entry name" value="Cyclophilin-like"/>
    <property type="match status" value="1"/>
</dbReference>
<dbReference type="Pfam" id="PF02626">
    <property type="entry name" value="CT_A_B"/>
    <property type="match status" value="1"/>
</dbReference>
<dbReference type="SMART" id="SM00797">
    <property type="entry name" value="AHS2"/>
    <property type="match status" value="1"/>
</dbReference>
<dbReference type="PANTHER" id="PTHR43309:SF4">
    <property type="entry name" value="CARBOXYLTRANSFERASE DOMAIN-CONTAINING PROTEIN"/>
    <property type="match status" value="1"/>
</dbReference>
<dbReference type="EC" id="3.5.1.54" evidence="5"/>
<dbReference type="Proteomes" id="UP000029224">
    <property type="component" value="Unassembled WGS sequence"/>
</dbReference>
<protein>
    <submittedName>
        <fullName evidence="5">Allophanate hydrolase 2 subunit 2</fullName>
        <ecNumber evidence="5">3.5.1.54</ecNumber>
    </submittedName>
</protein>
<evidence type="ECO:0000259" key="4">
    <source>
        <dbReference type="SMART" id="SM00797"/>
    </source>
</evidence>
<evidence type="ECO:0000313" key="6">
    <source>
        <dbReference type="Proteomes" id="UP000029224"/>
    </source>
</evidence>
<dbReference type="InterPro" id="IPR052708">
    <property type="entry name" value="PxpC"/>
</dbReference>
<keyword evidence="1" id="KW-0547">Nucleotide-binding</keyword>
<dbReference type="GO" id="GO:0005524">
    <property type="term" value="F:ATP binding"/>
    <property type="evidence" value="ECO:0007669"/>
    <property type="project" value="UniProtKB-KW"/>
</dbReference>